<dbReference type="SUPFAM" id="SSF47986">
    <property type="entry name" value="DEATH domain"/>
    <property type="match status" value="1"/>
</dbReference>
<dbReference type="Gene3D" id="1.10.533.10">
    <property type="entry name" value="Death Domain, Fas"/>
    <property type="match status" value="1"/>
</dbReference>
<name>A0A3P7YIE6_9BILA</name>
<reference evidence="2 3" key="1">
    <citation type="submission" date="2018-11" db="EMBL/GenBank/DDBJ databases">
        <authorList>
            <consortium name="Pathogen Informatics"/>
        </authorList>
    </citation>
    <scope>NUCLEOTIDE SEQUENCE [LARGE SCALE GENOMIC DNA]</scope>
</reference>
<dbReference type="EMBL" id="UZAG01018843">
    <property type="protein sequence ID" value="VDO41278.1"/>
    <property type="molecule type" value="Genomic_DNA"/>
</dbReference>
<dbReference type="InterPro" id="IPR011029">
    <property type="entry name" value="DEATH-like_dom_sf"/>
</dbReference>
<proteinExistence type="predicted"/>
<dbReference type="AlphaFoldDB" id="A0A3P7YIE6"/>
<dbReference type="InterPro" id="IPR000488">
    <property type="entry name" value="Death_dom"/>
</dbReference>
<organism evidence="2 3">
    <name type="scientific">Brugia timori</name>
    <dbReference type="NCBI Taxonomy" id="42155"/>
    <lineage>
        <taxon>Eukaryota</taxon>
        <taxon>Metazoa</taxon>
        <taxon>Ecdysozoa</taxon>
        <taxon>Nematoda</taxon>
        <taxon>Chromadorea</taxon>
        <taxon>Rhabditida</taxon>
        <taxon>Spirurina</taxon>
        <taxon>Spiruromorpha</taxon>
        <taxon>Filarioidea</taxon>
        <taxon>Onchocercidae</taxon>
        <taxon>Brugia</taxon>
    </lineage>
</organism>
<dbReference type="GO" id="GO:0007165">
    <property type="term" value="P:signal transduction"/>
    <property type="evidence" value="ECO:0007669"/>
    <property type="project" value="InterPro"/>
</dbReference>
<evidence type="ECO:0000313" key="2">
    <source>
        <dbReference type="EMBL" id="VDO41278.1"/>
    </source>
</evidence>
<keyword evidence="3" id="KW-1185">Reference proteome</keyword>
<dbReference type="Proteomes" id="UP000280834">
    <property type="component" value="Unassembled WGS sequence"/>
</dbReference>
<accession>A0A3P7YIE6</accession>
<evidence type="ECO:0000259" key="1">
    <source>
        <dbReference type="PROSITE" id="PS50017"/>
    </source>
</evidence>
<dbReference type="Pfam" id="PF00531">
    <property type="entry name" value="Death"/>
    <property type="match status" value="1"/>
</dbReference>
<dbReference type="SMART" id="SM00005">
    <property type="entry name" value="DEATH"/>
    <property type="match status" value="1"/>
</dbReference>
<gene>
    <name evidence="2" type="ORF">BTMF_LOCUS12059</name>
</gene>
<feature type="domain" description="Death" evidence="1">
    <location>
        <begin position="81"/>
        <end position="148"/>
    </location>
</feature>
<protein>
    <recommendedName>
        <fullName evidence="1">Death domain-containing protein</fullName>
    </recommendedName>
</protein>
<evidence type="ECO:0000313" key="3">
    <source>
        <dbReference type="Proteomes" id="UP000280834"/>
    </source>
</evidence>
<sequence>MHCSLKTDVPEDLLETITGRIVVYQKGNADAREVLYFDMQQPFDDSEVEEDGILSCGFLLDYVTRRRLAELFDVPTDPTKDWRGLAKKLNLHRYIQYFATRPGLSPTSLILNLWEAVEFGSQRAVLDLLQTVRIMGRADAVIVLESYLSSSNMNK</sequence>
<dbReference type="PROSITE" id="PS50017">
    <property type="entry name" value="DEATH_DOMAIN"/>
    <property type="match status" value="1"/>
</dbReference>